<dbReference type="AlphaFoldDB" id="A0AAN6JN92"/>
<protein>
    <submittedName>
        <fullName evidence="2">Uncharacterized protein</fullName>
    </submittedName>
</protein>
<feature type="compositionally biased region" description="Basic and acidic residues" evidence="1">
    <location>
        <begin position="235"/>
        <end position="250"/>
    </location>
</feature>
<feature type="compositionally biased region" description="Polar residues" evidence="1">
    <location>
        <begin position="209"/>
        <end position="234"/>
    </location>
</feature>
<evidence type="ECO:0000313" key="3">
    <source>
        <dbReference type="Proteomes" id="UP001176517"/>
    </source>
</evidence>
<proteinExistence type="predicted"/>
<gene>
    <name evidence="2" type="ORF">OC846_006917</name>
</gene>
<accession>A0AAN6JN92</accession>
<feature type="region of interest" description="Disordered" evidence="1">
    <location>
        <begin position="209"/>
        <end position="327"/>
    </location>
</feature>
<dbReference type="EMBL" id="JAPDMZ010000713">
    <property type="protein sequence ID" value="KAK0541866.1"/>
    <property type="molecule type" value="Genomic_DNA"/>
</dbReference>
<evidence type="ECO:0000256" key="1">
    <source>
        <dbReference type="SAM" id="MobiDB-lite"/>
    </source>
</evidence>
<comment type="caution">
    <text evidence="2">The sequence shown here is derived from an EMBL/GenBank/DDBJ whole genome shotgun (WGS) entry which is preliminary data.</text>
</comment>
<feature type="non-terminal residue" evidence="2">
    <location>
        <position position="1"/>
    </location>
</feature>
<reference evidence="2" key="1">
    <citation type="journal article" date="2023" name="PhytoFront">
        <title>Draft Genome Resources of Seven Strains of Tilletia horrida, Causal Agent of Kernel Smut of Rice.</title>
        <authorList>
            <person name="Khanal S."/>
            <person name="Antony Babu S."/>
            <person name="Zhou X.G."/>
        </authorList>
    </citation>
    <scope>NUCLEOTIDE SEQUENCE</scope>
    <source>
        <strain evidence="2">TX6</strain>
    </source>
</reference>
<name>A0AAN6JN92_9BASI</name>
<evidence type="ECO:0000313" key="2">
    <source>
        <dbReference type="EMBL" id="KAK0541866.1"/>
    </source>
</evidence>
<feature type="compositionally biased region" description="Acidic residues" evidence="1">
    <location>
        <begin position="302"/>
        <end position="314"/>
    </location>
</feature>
<dbReference type="Proteomes" id="UP001176517">
    <property type="component" value="Unassembled WGS sequence"/>
</dbReference>
<sequence>LGDEDDAHCILRVSDDGSGNEGLPASEECSKSRSLLYGIYDEDPHLPEILSWCSLPSSERESCDELEALRRATLGWIHCKFQQTEACLQDHPEALKWYQLHRRTHPHAEIRAKQMAGIPSNPTSTSSSHRSYLQVFYQKTQQEIARAVDRYVEARPEEHMNSSDELRQAKDLAQTQLVHLWIKVHQEAGTTQTRDMPPGWQDHYVRTLTPRQNVGGSRENTTLETSQEAVSNELDQMHSDKARAKSEAKKSSKARAKGSASRNTAASSSRKRKAAGSAGIPSKRTARKASQLPEANAIISLSEEELEETVDGDEQATLPDANGEEDG</sequence>
<keyword evidence="3" id="KW-1185">Reference proteome</keyword>
<organism evidence="2 3">
    <name type="scientific">Tilletia horrida</name>
    <dbReference type="NCBI Taxonomy" id="155126"/>
    <lineage>
        <taxon>Eukaryota</taxon>
        <taxon>Fungi</taxon>
        <taxon>Dikarya</taxon>
        <taxon>Basidiomycota</taxon>
        <taxon>Ustilaginomycotina</taxon>
        <taxon>Exobasidiomycetes</taxon>
        <taxon>Tilletiales</taxon>
        <taxon>Tilletiaceae</taxon>
        <taxon>Tilletia</taxon>
    </lineage>
</organism>
<feature type="compositionally biased region" description="Low complexity" evidence="1">
    <location>
        <begin position="257"/>
        <end position="268"/>
    </location>
</feature>